<evidence type="ECO:0000256" key="1">
    <source>
        <dbReference type="SAM" id="Coils"/>
    </source>
</evidence>
<proteinExistence type="predicted"/>
<comment type="caution">
    <text evidence="2">The sequence shown here is derived from an EMBL/GenBank/DDBJ whole genome shotgun (WGS) entry which is preliminary data.</text>
</comment>
<name>A0ABD2Y6J6_9GENT</name>
<gene>
    <name evidence="2" type="ORF">ACH5RR_037555</name>
</gene>
<dbReference type="Proteomes" id="UP001630127">
    <property type="component" value="Unassembled WGS sequence"/>
</dbReference>
<keyword evidence="3" id="KW-1185">Reference proteome</keyword>
<dbReference type="EMBL" id="JBJUIK010000015">
    <property type="protein sequence ID" value="KAL3503106.1"/>
    <property type="molecule type" value="Genomic_DNA"/>
</dbReference>
<reference evidence="2 3" key="1">
    <citation type="submission" date="2024-11" db="EMBL/GenBank/DDBJ databases">
        <title>A near-complete genome assembly of Cinchona calisaya.</title>
        <authorList>
            <person name="Lian D.C."/>
            <person name="Zhao X.W."/>
            <person name="Wei L."/>
        </authorList>
    </citation>
    <scope>NUCLEOTIDE SEQUENCE [LARGE SCALE GENOMIC DNA]</scope>
    <source>
        <tissue evidence="2">Nenye</tissue>
    </source>
</reference>
<keyword evidence="1" id="KW-0175">Coiled coil</keyword>
<organism evidence="2 3">
    <name type="scientific">Cinchona calisaya</name>
    <dbReference type="NCBI Taxonomy" id="153742"/>
    <lineage>
        <taxon>Eukaryota</taxon>
        <taxon>Viridiplantae</taxon>
        <taxon>Streptophyta</taxon>
        <taxon>Embryophyta</taxon>
        <taxon>Tracheophyta</taxon>
        <taxon>Spermatophyta</taxon>
        <taxon>Magnoliopsida</taxon>
        <taxon>eudicotyledons</taxon>
        <taxon>Gunneridae</taxon>
        <taxon>Pentapetalae</taxon>
        <taxon>asterids</taxon>
        <taxon>lamiids</taxon>
        <taxon>Gentianales</taxon>
        <taxon>Rubiaceae</taxon>
        <taxon>Cinchonoideae</taxon>
        <taxon>Cinchoneae</taxon>
        <taxon>Cinchona</taxon>
    </lineage>
</organism>
<feature type="coiled-coil region" evidence="1">
    <location>
        <begin position="16"/>
        <end position="50"/>
    </location>
</feature>
<dbReference type="AlphaFoldDB" id="A0ABD2Y6J6"/>
<protein>
    <submittedName>
        <fullName evidence="2">Uncharacterized protein</fullName>
    </submittedName>
</protein>
<accession>A0ABD2Y6J6</accession>
<sequence>MAGHRGQEANDNAAQCDLRDIKMDELRKQLQKLQQQFECLQAINRDETQHGSEVGDEEEEINPLHSNDSDSLLIRLLLVVAKGIIIKTMA</sequence>
<evidence type="ECO:0000313" key="3">
    <source>
        <dbReference type="Proteomes" id="UP001630127"/>
    </source>
</evidence>
<evidence type="ECO:0000313" key="2">
    <source>
        <dbReference type="EMBL" id="KAL3503106.1"/>
    </source>
</evidence>